<keyword evidence="1 4" id="KW-0413">Isomerase</keyword>
<comment type="catalytic activity">
    <reaction evidence="1">
        <text>2-hydroxychromene-2-carboxylate = (3E)-4-(2-hydroxyphenyl)-2-oxobut-3-enoate</text>
        <dbReference type="Rhea" id="RHEA:27401"/>
        <dbReference type="ChEBI" id="CHEBI:59350"/>
        <dbReference type="ChEBI" id="CHEBI:59353"/>
        <dbReference type="EC" id="5.99.1.4"/>
    </reaction>
</comment>
<dbReference type="InterPro" id="IPR014440">
    <property type="entry name" value="HCCAis_GSTk"/>
</dbReference>
<dbReference type="SUPFAM" id="SSF52833">
    <property type="entry name" value="Thioredoxin-like"/>
    <property type="match status" value="1"/>
</dbReference>
<dbReference type="InterPro" id="IPR051924">
    <property type="entry name" value="GST_Kappa/NadH"/>
</dbReference>
<proteinExistence type="inferred from homology"/>
<comment type="caution">
    <text evidence="4">The sequence shown here is derived from an EMBL/GenBank/DDBJ whole genome shotgun (WGS) entry which is preliminary data.</text>
</comment>
<dbReference type="AlphaFoldDB" id="A0A226WR74"/>
<organism evidence="4 5">
    <name type="scientific">Caballeronia sordidicola</name>
    <name type="common">Burkholderia sordidicola</name>
    <dbReference type="NCBI Taxonomy" id="196367"/>
    <lineage>
        <taxon>Bacteria</taxon>
        <taxon>Pseudomonadati</taxon>
        <taxon>Pseudomonadota</taxon>
        <taxon>Betaproteobacteria</taxon>
        <taxon>Burkholderiales</taxon>
        <taxon>Burkholderiaceae</taxon>
        <taxon>Caballeronia</taxon>
    </lineage>
</organism>
<dbReference type="InterPro" id="IPR001853">
    <property type="entry name" value="DSBA-like_thioredoxin_dom"/>
</dbReference>
<evidence type="ECO:0000313" key="4">
    <source>
        <dbReference type="EMBL" id="OXC73691.1"/>
    </source>
</evidence>
<dbReference type="InterPro" id="IPR044087">
    <property type="entry name" value="NahD-like"/>
</dbReference>
<dbReference type="CDD" id="cd03022">
    <property type="entry name" value="DsbA_HCCA_Iso"/>
    <property type="match status" value="1"/>
</dbReference>
<dbReference type="GO" id="GO:0004364">
    <property type="term" value="F:glutathione transferase activity"/>
    <property type="evidence" value="ECO:0007669"/>
    <property type="project" value="TreeGrafter"/>
</dbReference>
<comment type="similarity">
    <text evidence="1">Belongs to the GST superfamily. NadH family.</text>
</comment>
<evidence type="ECO:0000259" key="3">
    <source>
        <dbReference type="Pfam" id="PF01323"/>
    </source>
</evidence>
<accession>A0A226WR74</accession>
<dbReference type="RefSeq" id="WP_179258540.1">
    <property type="nucleotide sequence ID" value="NZ_MTHB01000246.1"/>
</dbReference>
<feature type="domain" description="DSBA-like thioredoxin" evidence="3">
    <location>
        <begin position="12"/>
        <end position="197"/>
    </location>
</feature>
<dbReference type="Proteomes" id="UP000214720">
    <property type="component" value="Unassembled WGS sequence"/>
</dbReference>
<dbReference type="GO" id="GO:0006749">
    <property type="term" value="P:glutathione metabolic process"/>
    <property type="evidence" value="ECO:0007669"/>
    <property type="project" value="TreeGrafter"/>
</dbReference>
<dbReference type="GO" id="GO:0004602">
    <property type="term" value="F:glutathione peroxidase activity"/>
    <property type="evidence" value="ECO:0007669"/>
    <property type="project" value="TreeGrafter"/>
</dbReference>
<evidence type="ECO:0000256" key="2">
    <source>
        <dbReference type="PIRSR" id="PIRSR006386-1"/>
    </source>
</evidence>
<evidence type="ECO:0000256" key="1">
    <source>
        <dbReference type="PIRNR" id="PIRNR006386"/>
    </source>
</evidence>
<dbReference type="EC" id="5.99.1.4" evidence="1"/>
<sequence length="207" mass="23577">MTTLDPGIPAKLEFWFDLGSNYSYLSMMRIEALAERHDVAISWKPFLLGAIFKSFGWESSPFVLQKEKGVYTWRDMARQCEKYGLPWTQPSHFPRSALLPMRVALIGAEQPWISAFCKRLMQINFVEDQDINHSAVVDVTLTKLGLPAQEIIVAAQSEDNRRDMRAQTDEALRRGIFGAPTFFAGTDMFWGNDRLEDALLLAARKAK</sequence>
<dbReference type="GO" id="GO:1901170">
    <property type="term" value="P:naphthalene catabolic process"/>
    <property type="evidence" value="ECO:0007669"/>
    <property type="project" value="InterPro"/>
</dbReference>
<dbReference type="EMBL" id="MTHB01000246">
    <property type="protein sequence ID" value="OXC73691.1"/>
    <property type="molecule type" value="Genomic_DNA"/>
</dbReference>
<gene>
    <name evidence="4" type="ORF">BSU04_36470</name>
</gene>
<feature type="active site" description="Nucleophile" evidence="2">
    <location>
        <position position="20"/>
    </location>
</feature>
<dbReference type="PANTHER" id="PTHR42943">
    <property type="entry name" value="GLUTATHIONE S-TRANSFERASE KAPPA"/>
    <property type="match status" value="1"/>
</dbReference>
<dbReference type="Pfam" id="PF01323">
    <property type="entry name" value="DSBA"/>
    <property type="match status" value="1"/>
</dbReference>
<name>A0A226WR74_CABSO</name>
<evidence type="ECO:0000313" key="5">
    <source>
        <dbReference type="Proteomes" id="UP000214720"/>
    </source>
</evidence>
<dbReference type="PIRSF" id="PIRSF006386">
    <property type="entry name" value="HCCAis_GSTk"/>
    <property type="match status" value="1"/>
</dbReference>
<protein>
    <recommendedName>
        <fullName evidence="1">2-hydroxychromene-2-carboxylate isomerase</fullName>
        <ecNumber evidence="1">5.99.1.4</ecNumber>
    </recommendedName>
</protein>
<reference evidence="5" key="1">
    <citation type="submission" date="2017-01" db="EMBL/GenBank/DDBJ databases">
        <title>Genome Analysis of Deinococcus marmoris KOPRI26562.</title>
        <authorList>
            <person name="Kim J.H."/>
            <person name="Oh H.-M."/>
        </authorList>
    </citation>
    <scope>NUCLEOTIDE SEQUENCE [LARGE SCALE GENOMIC DNA]</scope>
    <source>
        <strain evidence="5">PAMC 26633</strain>
    </source>
</reference>
<dbReference type="InterPro" id="IPR036249">
    <property type="entry name" value="Thioredoxin-like_sf"/>
</dbReference>
<dbReference type="PANTHER" id="PTHR42943:SF2">
    <property type="entry name" value="GLUTATHIONE S-TRANSFERASE KAPPA 1"/>
    <property type="match status" value="1"/>
</dbReference>
<dbReference type="GO" id="GO:0018845">
    <property type="term" value="F:2-hydroxychromene-2-carboxylate isomerase activity"/>
    <property type="evidence" value="ECO:0007669"/>
    <property type="project" value="UniProtKB-UniRule"/>
</dbReference>
<dbReference type="Gene3D" id="3.40.30.10">
    <property type="entry name" value="Glutaredoxin"/>
    <property type="match status" value="1"/>
</dbReference>